<evidence type="ECO:0000313" key="2">
    <source>
        <dbReference type="EMBL" id="MBB3999832.1"/>
    </source>
</evidence>
<organism evidence="2 3">
    <name type="scientific">Aureimonas pseudogalii</name>
    <dbReference type="NCBI Taxonomy" id="1744844"/>
    <lineage>
        <taxon>Bacteria</taxon>
        <taxon>Pseudomonadati</taxon>
        <taxon>Pseudomonadota</taxon>
        <taxon>Alphaproteobacteria</taxon>
        <taxon>Hyphomicrobiales</taxon>
        <taxon>Aurantimonadaceae</taxon>
        <taxon>Aureimonas</taxon>
    </lineage>
</organism>
<sequence>MAWTFDQAQGVACMTCRSTLDAHSVLFVTHDEDDHSWELDDGAPVDPASVLVAAWSEVAPRYPDLEEIASLPPSKSATRVAAGEPWRKPRDEGAREA</sequence>
<dbReference type="AlphaFoldDB" id="A0A7W6H777"/>
<keyword evidence="3" id="KW-1185">Reference proteome</keyword>
<comment type="caution">
    <text evidence="2">The sequence shown here is derived from an EMBL/GenBank/DDBJ whole genome shotgun (WGS) entry which is preliminary data.</text>
</comment>
<proteinExistence type="predicted"/>
<feature type="region of interest" description="Disordered" evidence="1">
    <location>
        <begin position="70"/>
        <end position="97"/>
    </location>
</feature>
<reference evidence="2 3" key="1">
    <citation type="submission" date="2020-08" db="EMBL/GenBank/DDBJ databases">
        <title>Genomic Encyclopedia of Type Strains, Phase IV (KMG-IV): sequencing the most valuable type-strain genomes for metagenomic binning, comparative biology and taxonomic classification.</title>
        <authorList>
            <person name="Goeker M."/>
        </authorList>
    </citation>
    <scope>NUCLEOTIDE SEQUENCE [LARGE SCALE GENOMIC DNA]</scope>
    <source>
        <strain evidence="2 3">DSM 102238</strain>
    </source>
</reference>
<dbReference type="Proteomes" id="UP000542776">
    <property type="component" value="Unassembled WGS sequence"/>
</dbReference>
<accession>A0A7W6H777</accession>
<protein>
    <submittedName>
        <fullName evidence="2">Uncharacterized protein</fullName>
    </submittedName>
</protein>
<evidence type="ECO:0000313" key="3">
    <source>
        <dbReference type="Proteomes" id="UP000542776"/>
    </source>
</evidence>
<dbReference type="EMBL" id="JACIEK010000012">
    <property type="protein sequence ID" value="MBB3999832.1"/>
    <property type="molecule type" value="Genomic_DNA"/>
</dbReference>
<feature type="compositionally biased region" description="Basic and acidic residues" evidence="1">
    <location>
        <begin position="85"/>
        <end position="97"/>
    </location>
</feature>
<evidence type="ECO:0000256" key="1">
    <source>
        <dbReference type="SAM" id="MobiDB-lite"/>
    </source>
</evidence>
<name>A0A7W6H777_9HYPH</name>
<gene>
    <name evidence="2" type="ORF">GGR04_003702</name>
</gene>